<dbReference type="KEGG" id="schv:BRCON_0525"/>
<reference evidence="3 4" key="1">
    <citation type="submission" date="2018-05" db="EMBL/GenBank/DDBJ databases">
        <title>A metagenomic window into the 2 km-deep terrestrial subsurface aquifer revealed taxonomically and functionally diverse microbial community comprising novel uncultured bacterial lineages.</title>
        <authorList>
            <person name="Kadnikov V.V."/>
            <person name="Mardanov A.V."/>
            <person name="Beletsky A.V."/>
            <person name="Banks D."/>
            <person name="Pimenov N.V."/>
            <person name="Frank Y.A."/>
            <person name="Karnachuk O.V."/>
            <person name="Ravin N.V."/>
        </authorList>
    </citation>
    <scope>NUCLEOTIDE SEQUENCE [LARGE SCALE GENOMIC DNA]</scope>
    <source>
        <strain evidence="3">BY</strain>
    </source>
</reference>
<sequence length="301" mass="34782">MLMLPTLGWTVGVGEQAEYTTREKASRSGVVPERVSIVPKPVDVPLNVRVRTDRARYHIGDSIRVHFSVTRDAYVFIFNTDAAGITRQIFPNYYDRQNFCKAGREYYIPDRSYDLEVTGPPGNETLTIVAVAQDLPILREFHRYSRRDPYPASRDGAAALVRRIEQLRAEPSSLSIRPVPRRERENLWAEDTTTFYVMGVSRVPPPTYKVPRYGQIEVDSVPDQARIYLDGEYYGRTPQTIERVEMGYHRIRIEKEGYQPYDTHVYVQPNVTKHLDIFLKKTEPRPAPRWKGLSIFCPSND</sequence>
<dbReference type="AlphaFoldDB" id="A0A2Z4Y3K0"/>
<proteinExistence type="predicted"/>
<dbReference type="Proteomes" id="UP000262583">
    <property type="component" value="Chromosome"/>
</dbReference>
<organism evidence="3 4">
    <name type="scientific">Sumerlaea chitinivorans</name>
    <dbReference type="NCBI Taxonomy" id="2250252"/>
    <lineage>
        <taxon>Bacteria</taxon>
        <taxon>Candidatus Sumerlaeota</taxon>
        <taxon>Candidatus Sumerlaeia</taxon>
        <taxon>Candidatus Sumerlaeales</taxon>
        <taxon>Candidatus Sumerlaeaceae</taxon>
        <taxon>Candidatus Sumerlaea</taxon>
    </lineage>
</organism>
<dbReference type="Pfam" id="PF14326">
    <property type="entry name" value="DUF4384"/>
    <property type="match status" value="1"/>
</dbReference>
<name>A0A2Z4Y3K0_SUMC1</name>
<evidence type="ECO:0000259" key="1">
    <source>
        <dbReference type="Pfam" id="PF08308"/>
    </source>
</evidence>
<dbReference type="PANTHER" id="PTHR36194:SF1">
    <property type="entry name" value="S-LAYER-LIKE PROTEIN"/>
    <property type="match status" value="1"/>
</dbReference>
<protein>
    <submittedName>
        <fullName evidence="3">S-layer protein</fullName>
    </submittedName>
</protein>
<dbReference type="InterPro" id="IPR025493">
    <property type="entry name" value="DUF4384"/>
</dbReference>
<dbReference type="EMBL" id="CP030759">
    <property type="protein sequence ID" value="AXA35302.1"/>
    <property type="molecule type" value="Genomic_DNA"/>
</dbReference>
<accession>A0A2Z4Y3K0</accession>
<dbReference type="PANTHER" id="PTHR36194">
    <property type="entry name" value="S-LAYER-LIKE PROTEIN"/>
    <property type="match status" value="1"/>
</dbReference>
<evidence type="ECO:0000313" key="4">
    <source>
        <dbReference type="Proteomes" id="UP000262583"/>
    </source>
</evidence>
<gene>
    <name evidence="3" type="ORF">BRCON_0525</name>
</gene>
<evidence type="ECO:0000259" key="2">
    <source>
        <dbReference type="Pfam" id="PF14326"/>
    </source>
</evidence>
<dbReference type="Pfam" id="PF08308">
    <property type="entry name" value="PEGA"/>
    <property type="match status" value="1"/>
</dbReference>
<evidence type="ECO:0000313" key="3">
    <source>
        <dbReference type="EMBL" id="AXA35302.1"/>
    </source>
</evidence>
<feature type="domain" description="PEGA" evidence="1">
    <location>
        <begin position="214"/>
        <end position="282"/>
    </location>
</feature>
<dbReference type="InterPro" id="IPR013229">
    <property type="entry name" value="PEGA"/>
</dbReference>
<feature type="domain" description="DUF4384" evidence="2">
    <location>
        <begin position="57"/>
        <end position="130"/>
    </location>
</feature>